<organism evidence="4 5">
    <name type="scientific">Rugamonas apoptosis</name>
    <dbReference type="NCBI Taxonomy" id="2758570"/>
    <lineage>
        <taxon>Bacteria</taxon>
        <taxon>Pseudomonadati</taxon>
        <taxon>Pseudomonadota</taxon>
        <taxon>Betaproteobacteria</taxon>
        <taxon>Burkholderiales</taxon>
        <taxon>Oxalobacteraceae</taxon>
        <taxon>Telluria group</taxon>
        <taxon>Rugamonas</taxon>
    </lineage>
</organism>
<protein>
    <submittedName>
        <fullName evidence="4">Response regulator</fullName>
    </submittedName>
</protein>
<dbReference type="SUPFAM" id="SSF55785">
    <property type="entry name" value="PYP-like sensor domain (PAS domain)"/>
    <property type="match status" value="1"/>
</dbReference>
<dbReference type="Pfam" id="PF00072">
    <property type="entry name" value="Response_reg"/>
    <property type="match status" value="1"/>
</dbReference>
<accession>A0A7W2IN65</accession>
<dbReference type="SMART" id="SM00448">
    <property type="entry name" value="REC"/>
    <property type="match status" value="1"/>
</dbReference>
<dbReference type="PROSITE" id="PS50110">
    <property type="entry name" value="RESPONSE_REGULATORY"/>
    <property type="match status" value="1"/>
</dbReference>
<dbReference type="RefSeq" id="WP_182157295.1">
    <property type="nucleotide sequence ID" value="NZ_JACEZU010000018.1"/>
</dbReference>
<feature type="domain" description="Response regulatory" evidence="3">
    <location>
        <begin position="157"/>
        <end position="268"/>
    </location>
</feature>
<sequence>MNLSDSVVPPAPDWSLTCLGEPVCWPPGLRTAIDILLNCPTPMLLMWGREQVMLYNDAYAAFNGMPNLQAPGGNVPSVLPPAWSWSAAVIDHAWHGHSASYRAQPLTVWRDGAPTQLPCDLYYTPVRDADGTVAGILCTLTPAATVPASAPPHAPLRILVVEDNTDARYLACETLRALGHEVRAVASGEAALPALEQGPVDILFTDVSLPGMSGVELAGQALARHPALQLLFVSGYGDALTRHLPWPVSTLQKPYELAQLQHALTTIGRRLHDEAK</sequence>
<dbReference type="PANTHER" id="PTHR44591">
    <property type="entry name" value="STRESS RESPONSE REGULATOR PROTEIN 1"/>
    <property type="match status" value="1"/>
</dbReference>
<evidence type="ECO:0000256" key="2">
    <source>
        <dbReference type="PROSITE-ProRule" id="PRU00169"/>
    </source>
</evidence>
<reference evidence="4 5" key="1">
    <citation type="submission" date="2020-07" db="EMBL/GenBank/DDBJ databases">
        <title>Novel species isolated from subtropical streams in China.</title>
        <authorList>
            <person name="Lu H."/>
        </authorList>
    </citation>
    <scope>NUCLEOTIDE SEQUENCE [LARGE SCALE GENOMIC DNA]</scope>
    <source>
        <strain evidence="4 5">LX47W</strain>
    </source>
</reference>
<dbReference type="EMBL" id="JACEZU010000018">
    <property type="protein sequence ID" value="MBA5690495.1"/>
    <property type="molecule type" value="Genomic_DNA"/>
</dbReference>
<keyword evidence="5" id="KW-1185">Reference proteome</keyword>
<evidence type="ECO:0000313" key="5">
    <source>
        <dbReference type="Proteomes" id="UP000573499"/>
    </source>
</evidence>
<dbReference type="PANTHER" id="PTHR44591:SF3">
    <property type="entry name" value="RESPONSE REGULATORY DOMAIN-CONTAINING PROTEIN"/>
    <property type="match status" value="1"/>
</dbReference>
<dbReference type="Gene3D" id="3.40.50.2300">
    <property type="match status" value="1"/>
</dbReference>
<gene>
    <name evidence="4" type="ORF">H3H39_25990</name>
</gene>
<dbReference type="Gene3D" id="3.30.450.20">
    <property type="entry name" value="PAS domain"/>
    <property type="match status" value="1"/>
</dbReference>
<dbReference type="InterPro" id="IPR050595">
    <property type="entry name" value="Bact_response_regulator"/>
</dbReference>
<comment type="caution">
    <text evidence="4">The sequence shown here is derived from an EMBL/GenBank/DDBJ whole genome shotgun (WGS) entry which is preliminary data.</text>
</comment>
<dbReference type="InterPro" id="IPR035965">
    <property type="entry name" value="PAS-like_dom_sf"/>
</dbReference>
<evidence type="ECO:0000313" key="4">
    <source>
        <dbReference type="EMBL" id="MBA5690495.1"/>
    </source>
</evidence>
<dbReference type="InterPro" id="IPR011006">
    <property type="entry name" value="CheY-like_superfamily"/>
</dbReference>
<dbReference type="InterPro" id="IPR001789">
    <property type="entry name" value="Sig_transdc_resp-reg_receiver"/>
</dbReference>
<keyword evidence="1 2" id="KW-0597">Phosphoprotein</keyword>
<evidence type="ECO:0000259" key="3">
    <source>
        <dbReference type="PROSITE" id="PS50110"/>
    </source>
</evidence>
<dbReference type="AlphaFoldDB" id="A0A7W2IN65"/>
<evidence type="ECO:0000256" key="1">
    <source>
        <dbReference type="ARBA" id="ARBA00022553"/>
    </source>
</evidence>
<dbReference type="Proteomes" id="UP000573499">
    <property type="component" value="Unassembled WGS sequence"/>
</dbReference>
<proteinExistence type="predicted"/>
<feature type="modified residue" description="4-aspartylphosphate" evidence="2">
    <location>
        <position position="206"/>
    </location>
</feature>
<name>A0A7W2IN65_9BURK</name>
<dbReference type="GO" id="GO:0000160">
    <property type="term" value="P:phosphorelay signal transduction system"/>
    <property type="evidence" value="ECO:0007669"/>
    <property type="project" value="InterPro"/>
</dbReference>
<dbReference type="SUPFAM" id="SSF52172">
    <property type="entry name" value="CheY-like"/>
    <property type="match status" value="1"/>
</dbReference>